<dbReference type="RefSeq" id="WP_370397506.1">
    <property type="nucleotide sequence ID" value="NZ_JALBUT010000008.1"/>
</dbReference>
<keyword evidence="7" id="KW-1133">Transmembrane helix</keyword>
<protein>
    <submittedName>
        <fullName evidence="9">4Fe-4S binding protein</fullName>
    </submittedName>
</protein>
<comment type="caution">
    <text evidence="9">The sequence shown here is derived from an EMBL/GenBank/DDBJ whole genome shotgun (WGS) entry which is preliminary data.</text>
</comment>
<feature type="domain" description="4Fe-4S ferredoxin-type" evidence="8">
    <location>
        <begin position="374"/>
        <end position="405"/>
    </location>
</feature>
<keyword evidence="10" id="KW-1185">Reference proteome</keyword>
<keyword evidence="4" id="KW-0249">Electron transport</keyword>
<organism evidence="9 10">
    <name type="scientific">Intestinicryptomonas porci</name>
    <dbReference type="NCBI Taxonomy" id="2926320"/>
    <lineage>
        <taxon>Bacteria</taxon>
        <taxon>Pseudomonadati</taxon>
        <taxon>Verrucomicrobiota</taxon>
        <taxon>Opitutia</taxon>
        <taxon>Opitutales</taxon>
        <taxon>Intestinicryptomonaceae</taxon>
        <taxon>Intestinicryptomonas</taxon>
    </lineage>
</organism>
<evidence type="ECO:0000256" key="4">
    <source>
        <dbReference type="ARBA" id="ARBA00022982"/>
    </source>
</evidence>
<feature type="domain" description="4Fe-4S ferredoxin-type" evidence="8">
    <location>
        <begin position="242"/>
        <end position="271"/>
    </location>
</feature>
<dbReference type="PANTHER" id="PTHR30176:SF3">
    <property type="entry name" value="FERREDOXIN-TYPE PROTEIN NAPH"/>
    <property type="match status" value="1"/>
</dbReference>
<feature type="transmembrane region" description="Helical" evidence="7">
    <location>
        <begin position="48"/>
        <end position="69"/>
    </location>
</feature>
<keyword evidence="1" id="KW-0813">Transport</keyword>
<dbReference type="CDD" id="cd16373">
    <property type="entry name" value="DMSOR_beta_like"/>
    <property type="match status" value="1"/>
</dbReference>
<dbReference type="PROSITE" id="PS51379">
    <property type="entry name" value="4FE4S_FER_2"/>
    <property type="match status" value="6"/>
</dbReference>
<dbReference type="Proteomes" id="UP001275932">
    <property type="component" value="Unassembled WGS sequence"/>
</dbReference>
<dbReference type="InterPro" id="IPR051684">
    <property type="entry name" value="Electron_Trans/Redox"/>
</dbReference>
<feature type="transmembrane region" description="Helical" evidence="7">
    <location>
        <begin position="7"/>
        <end position="28"/>
    </location>
</feature>
<name>A0ABU4WKX9_9BACT</name>
<dbReference type="PROSITE" id="PS00198">
    <property type="entry name" value="4FE4S_FER_1"/>
    <property type="match status" value="2"/>
</dbReference>
<accession>A0ABU4WKX9</accession>
<dbReference type="InterPro" id="IPR017896">
    <property type="entry name" value="4Fe4S_Fe-S-bd"/>
</dbReference>
<dbReference type="SUPFAM" id="SSF54862">
    <property type="entry name" value="4Fe-4S ferredoxins"/>
    <property type="match status" value="2"/>
</dbReference>
<feature type="domain" description="4Fe-4S ferredoxin-type" evidence="8">
    <location>
        <begin position="273"/>
        <end position="298"/>
    </location>
</feature>
<evidence type="ECO:0000313" key="10">
    <source>
        <dbReference type="Proteomes" id="UP001275932"/>
    </source>
</evidence>
<feature type="domain" description="4Fe-4S ferredoxin-type" evidence="8">
    <location>
        <begin position="454"/>
        <end position="489"/>
    </location>
</feature>
<evidence type="ECO:0000259" key="8">
    <source>
        <dbReference type="PROSITE" id="PS51379"/>
    </source>
</evidence>
<evidence type="ECO:0000256" key="6">
    <source>
        <dbReference type="ARBA" id="ARBA00023014"/>
    </source>
</evidence>
<dbReference type="Pfam" id="PF12801">
    <property type="entry name" value="Fer4_5"/>
    <property type="match status" value="2"/>
</dbReference>
<dbReference type="Gene3D" id="3.30.70.20">
    <property type="match status" value="3"/>
</dbReference>
<evidence type="ECO:0000256" key="3">
    <source>
        <dbReference type="ARBA" id="ARBA00022723"/>
    </source>
</evidence>
<reference evidence="9 10" key="1">
    <citation type="submission" date="2022-03" db="EMBL/GenBank/DDBJ databases">
        <title>Novel taxa within the pig intestine.</title>
        <authorList>
            <person name="Wylensek D."/>
            <person name="Bishof K."/>
            <person name="Afrizal A."/>
            <person name="Clavel T."/>
        </authorList>
    </citation>
    <scope>NUCLEOTIDE SEQUENCE [LARGE SCALE GENOMIC DNA]</scope>
    <source>
        <strain evidence="9 10">CLA-KB-P66</strain>
    </source>
</reference>
<dbReference type="Pfam" id="PF12838">
    <property type="entry name" value="Fer4_7"/>
    <property type="match status" value="1"/>
</dbReference>
<keyword evidence="6" id="KW-0411">Iron-sulfur</keyword>
<dbReference type="EMBL" id="JALBUT010000008">
    <property type="protein sequence ID" value="MDX8416054.1"/>
    <property type="molecule type" value="Genomic_DNA"/>
</dbReference>
<feature type="transmembrane region" description="Helical" evidence="7">
    <location>
        <begin position="131"/>
        <end position="152"/>
    </location>
</feature>
<feature type="transmembrane region" description="Helical" evidence="7">
    <location>
        <begin position="164"/>
        <end position="188"/>
    </location>
</feature>
<sequence length="566" mass="61983">MKILRHFRVIFAILFFAAISLQFFDIYHKLPKIYYMYPPTSLQFMPSLLKFLAGIGIASAWAFLAFSALALILGRAYCSFICPFGILMDIFRKIAKFPAENKFLKKTAVGKFSQKNFAKLKYAKPLTALRVLFLTLAVICIVFGFGALLGLIDPYSLYGKIMSAGFIISSEAVNFSASSAASFGYYGITPATTAAVSVAAFGFSIFLLILTAAVSAKSGRLFCNSLCPVGAFLGGLSKFALFSLQIDKDQCVSCGKCERDCKAKCINIKGKDIDFSRCVLCLDCAAHCPKSSIGYKINPAYKKIFSKSSRKTEGENISRRSFAAAAASMATALFGCKKGDEELSQKHSLKVLEGASEYRIDGARADKRLPSPPGSISIENFLENCTACQRCVSSCKSQVLKASTTQWGLSGFMQPYMDFSAAFCLPDCHNCSKTCPTGAIRFITKKQKMSEKIGTAIFNRELCVVYTDGTDCAACAEHCPVQAIEMIPFNEKKSLYIPHVHEDVCIGCGACENVCPVRPHTAIVIQGLKVHKKAIPFDEKMRLYVPQEKQKAEVSAPKPLDNPFPF</sequence>
<feature type="domain" description="4Fe-4S ferredoxin-type" evidence="8">
    <location>
        <begin position="496"/>
        <end position="528"/>
    </location>
</feature>
<proteinExistence type="predicted"/>
<keyword evidence="2" id="KW-0004">4Fe-4S</keyword>
<evidence type="ECO:0000256" key="7">
    <source>
        <dbReference type="SAM" id="Phobius"/>
    </source>
</evidence>
<feature type="transmembrane region" description="Helical" evidence="7">
    <location>
        <begin position="194"/>
        <end position="214"/>
    </location>
</feature>
<evidence type="ECO:0000256" key="1">
    <source>
        <dbReference type="ARBA" id="ARBA00022448"/>
    </source>
</evidence>
<evidence type="ECO:0000313" key="9">
    <source>
        <dbReference type="EMBL" id="MDX8416054.1"/>
    </source>
</evidence>
<dbReference type="InterPro" id="IPR017900">
    <property type="entry name" value="4Fe4S_Fe_S_CS"/>
</dbReference>
<evidence type="ECO:0000256" key="2">
    <source>
        <dbReference type="ARBA" id="ARBA00022485"/>
    </source>
</evidence>
<dbReference type="PANTHER" id="PTHR30176">
    <property type="entry name" value="FERREDOXIN-TYPE PROTEIN NAPH"/>
    <property type="match status" value="1"/>
</dbReference>
<keyword evidence="7" id="KW-0472">Membrane</keyword>
<gene>
    <name evidence="9" type="ORF">MOX91_07690</name>
</gene>
<keyword evidence="5" id="KW-0408">Iron</keyword>
<evidence type="ECO:0000256" key="5">
    <source>
        <dbReference type="ARBA" id="ARBA00023004"/>
    </source>
</evidence>
<keyword evidence="3" id="KW-0479">Metal-binding</keyword>
<keyword evidence="7" id="KW-0812">Transmembrane</keyword>
<feature type="domain" description="4Fe-4S ferredoxin-type" evidence="8">
    <location>
        <begin position="413"/>
        <end position="445"/>
    </location>
</feature>